<feature type="compositionally biased region" description="Polar residues" evidence="2">
    <location>
        <begin position="309"/>
        <end position="326"/>
    </location>
</feature>
<reference evidence="3 5" key="2">
    <citation type="journal article" date="2013" name="Nature">
        <title>Insights into bilaterian evolution from three spiralian genomes.</title>
        <authorList>
            <person name="Simakov O."/>
            <person name="Marletaz F."/>
            <person name="Cho S.J."/>
            <person name="Edsinger-Gonzales E."/>
            <person name="Havlak P."/>
            <person name="Hellsten U."/>
            <person name="Kuo D.H."/>
            <person name="Larsson T."/>
            <person name="Lv J."/>
            <person name="Arendt D."/>
            <person name="Savage R."/>
            <person name="Osoegawa K."/>
            <person name="de Jong P."/>
            <person name="Grimwood J."/>
            <person name="Chapman J.A."/>
            <person name="Shapiro H."/>
            <person name="Aerts A."/>
            <person name="Otillar R.P."/>
            <person name="Terry A.Y."/>
            <person name="Boore J.L."/>
            <person name="Grigoriev I.V."/>
            <person name="Lindberg D.R."/>
            <person name="Seaver E.C."/>
            <person name="Weisblat D.A."/>
            <person name="Putnam N.H."/>
            <person name="Rokhsar D.S."/>
        </authorList>
    </citation>
    <scope>NUCLEOTIDE SEQUENCE</scope>
    <source>
        <strain evidence="3 5">I ESC-2004</strain>
    </source>
</reference>
<evidence type="ECO:0000256" key="2">
    <source>
        <dbReference type="SAM" id="MobiDB-lite"/>
    </source>
</evidence>
<dbReference type="PANTHER" id="PTHR22227:SF6">
    <property type="entry name" value="FAMILY WITH SEQUENCE SIMILARITY 122B ISOFORM X1"/>
    <property type="match status" value="1"/>
</dbReference>
<dbReference type="HOGENOM" id="CLU_807097_0_0_1"/>
<feature type="compositionally biased region" description="Basic and acidic residues" evidence="2">
    <location>
        <begin position="222"/>
        <end position="233"/>
    </location>
</feature>
<evidence type="ECO:0000256" key="1">
    <source>
        <dbReference type="ARBA" id="ARBA00006725"/>
    </source>
</evidence>
<sequence>MAAACGMEVDPPPVSTSSCSLKRSNSAPMINVLVSSASPTLVSSSLGASTSAISIQTPPCITVSASAYPEPRIRRFSTSSMALHSPTARIQTPVKTRLIQIKQEETSNLMQREAAHEREVQMTQQIYRGLDNLAMDESHQSDICKRPKSLGEPLHIQTCLFNHTGSPSPTRGLMRQCFSPSLQQSVAGGVLSPTPSPSPTRKTFRRSASPITLRPSPLGIKRKMDMDWNDHCSPKRLHSSPHSHNLHFSASTSTGEHPDQRVPAFPTPTHPPPLPTSASPPCYLFRNLRDSIESNHGTDSEASDMTEVTDASSEPNSANSSVNMTSECMRPPGKLPDLTPPKGS</sequence>
<reference evidence="4" key="3">
    <citation type="submission" date="2015-06" db="UniProtKB">
        <authorList>
            <consortium name="EnsemblMetazoa"/>
        </authorList>
    </citation>
    <scope>IDENTIFICATION</scope>
</reference>
<reference evidence="5" key="1">
    <citation type="submission" date="2012-12" db="EMBL/GenBank/DDBJ databases">
        <authorList>
            <person name="Hellsten U."/>
            <person name="Grimwood J."/>
            <person name="Chapman J.A."/>
            <person name="Shapiro H."/>
            <person name="Aerts A."/>
            <person name="Otillar R.P."/>
            <person name="Terry A.Y."/>
            <person name="Boore J.L."/>
            <person name="Simakov O."/>
            <person name="Marletaz F."/>
            <person name="Cho S.-J."/>
            <person name="Edsinger-Gonzales E."/>
            <person name="Havlak P."/>
            <person name="Kuo D.-H."/>
            <person name="Larsson T."/>
            <person name="Lv J."/>
            <person name="Arendt D."/>
            <person name="Savage R."/>
            <person name="Osoegawa K."/>
            <person name="de Jong P."/>
            <person name="Lindberg D.R."/>
            <person name="Seaver E.C."/>
            <person name="Weisblat D.A."/>
            <person name="Putnam N.H."/>
            <person name="Grigoriev I.V."/>
            <person name="Rokhsar D.S."/>
        </authorList>
    </citation>
    <scope>NUCLEOTIDE SEQUENCE</scope>
    <source>
        <strain evidence="5">I ESC-2004</strain>
    </source>
</reference>
<name>R7UYB8_CAPTE</name>
<protein>
    <submittedName>
        <fullName evidence="3 4">Uncharacterized protein</fullName>
    </submittedName>
</protein>
<dbReference type="InterPro" id="IPR026716">
    <property type="entry name" value="PBIR1/2/3"/>
</dbReference>
<feature type="region of interest" description="Disordered" evidence="2">
    <location>
        <begin position="1"/>
        <end position="21"/>
    </location>
</feature>
<feature type="compositionally biased region" description="Polar residues" evidence="2">
    <location>
        <begin position="246"/>
        <end position="255"/>
    </location>
</feature>
<dbReference type="PANTHER" id="PTHR22227">
    <property type="entry name" value="FAMILY WITH SEQUENCE SIMILARITY 122B ISOFORM X1"/>
    <property type="match status" value="1"/>
</dbReference>
<dbReference type="EMBL" id="KB296812">
    <property type="protein sequence ID" value="ELU11304.1"/>
    <property type="molecule type" value="Genomic_DNA"/>
</dbReference>
<evidence type="ECO:0000313" key="4">
    <source>
        <dbReference type="EnsemblMetazoa" id="CapteP226106"/>
    </source>
</evidence>
<feature type="compositionally biased region" description="Basic residues" evidence="2">
    <location>
        <begin position="234"/>
        <end position="245"/>
    </location>
</feature>
<feature type="compositionally biased region" description="Basic and acidic residues" evidence="2">
    <location>
        <begin position="287"/>
        <end position="299"/>
    </location>
</feature>
<dbReference type="STRING" id="283909.R7UYB8"/>
<dbReference type="OMA" id="MDVDCPI"/>
<accession>R7UYB8</accession>
<dbReference type="AlphaFoldDB" id="R7UYB8"/>
<comment type="similarity">
    <text evidence="1">Belongs to the FAM122 family.</text>
</comment>
<dbReference type="Proteomes" id="UP000014760">
    <property type="component" value="Unassembled WGS sequence"/>
</dbReference>
<feature type="compositionally biased region" description="Pro residues" evidence="2">
    <location>
        <begin position="265"/>
        <end position="275"/>
    </location>
</feature>
<dbReference type="GO" id="GO:0004865">
    <property type="term" value="F:protein serine/threonine phosphatase inhibitor activity"/>
    <property type="evidence" value="ECO:0007669"/>
    <property type="project" value="InterPro"/>
</dbReference>
<organism evidence="3">
    <name type="scientific">Capitella teleta</name>
    <name type="common">Polychaete worm</name>
    <dbReference type="NCBI Taxonomy" id="283909"/>
    <lineage>
        <taxon>Eukaryota</taxon>
        <taxon>Metazoa</taxon>
        <taxon>Spiralia</taxon>
        <taxon>Lophotrochozoa</taxon>
        <taxon>Annelida</taxon>
        <taxon>Polychaeta</taxon>
        <taxon>Sedentaria</taxon>
        <taxon>Scolecida</taxon>
        <taxon>Capitellidae</taxon>
        <taxon>Capitella</taxon>
    </lineage>
</organism>
<evidence type="ECO:0000313" key="3">
    <source>
        <dbReference type="EMBL" id="ELU11304.1"/>
    </source>
</evidence>
<proteinExistence type="inferred from homology"/>
<dbReference type="EnsemblMetazoa" id="CapteT226106">
    <property type="protein sequence ID" value="CapteP226106"/>
    <property type="gene ID" value="CapteG226106"/>
</dbReference>
<keyword evidence="5" id="KW-1185">Reference proteome</keyword>
<dbReference type="OrthoDB" id="10036177at2759"/>
<evidence type="ECO:0000313" key="5">
    <source>
        <dbReference type="Proteomes" id="UP000014760"/>
    </source>
</evidence>
<dbReference type="EMBL" id="AMQN01005792">
    <property type="status" value="NOT_ANNOTATED_CDS"/>
    <property type="molecule type" value="Genomic_DNA"/>
</dbReference>
<gene>
    <name evidence="3" type="ORF">CAPTEDRAFT_226106</name>
</gene>
<feature type="region of interest" description="Disordered" evidence="2">
    <location>
        <begin position="185"/>
        <end position="344"/>
    </location>
</feature>